<keyword evidence="1 6" id="KW-0597">Phosphoprotein</keyword>
<dbReference type="Pfam" id="PF00486">
    <property type="entry name" value="Trans_reg_C"/>
    <property type="match status" value="1"/>
</dbReference>
<dbReference type="GO" id="GO:0000156">
    <property type="term" value="F:phosphorelay response regulator activity"/>
    <property type="evidence" value="ECO:0007669"/>
    <property type="project" value="TreeGrafter"/>
</dbReference>
<sequence length="227" mass="26544">MLRLLVIEDDQRLSDNVVEVTKEFLQSTQAFDGAEGLYYGEQNIYDVIVLDLMMPEMNGYQVLQQLRKRHIETPVLMLTAKDGIDDKIKGFQVGADDYLVKPFHREELLMRLKALLKRTHSGFQENQISHQNLVLNIQQKTAKVGKENVPLNGKEYDLLEYFIQNPEMIITKEQIFDRIWGFDSETSITVVEVYMSNLRKKLKNYHDQIRIKTLRNVGYMLTKGEKN</sequence>
<keyword evidence="2" id="KW-0902">Two-component regulatory system</keyword>
<evidence type="ECO:0000313" key="10">
    <source>
        <dbReference type="EMBL" id="KRN54552.1"/>
    </source>
</evidence>
<reference evidence="10 11" key="1">
    <citation type="journal article" date="2015" name="Genome Announc.">
        <title>Expanding the biotechnology potential of lactobacilli through comparative genomics of 213 strains and associated genera.</title>
        <authorList>
            <person name="Sun Z."/>
            <person name="Harris H.M."/>
            <person name="McCann A."/>
            <person name="Guo C."/>
            <person name="Argimon S."/>
            <person name="Zhang W."/>
            <person name="Yang X."/>
            <person name="Jeffery I.B."/>
            <person name="Cooney J.C."/>
            <person name="Kagawa T.F."/>
            <person name="Liu W."/>
            <person name="Song Y."/>
            <person name="Salvetti E."/>
            <person name="Wrobel A."/>
            <person name="Rasinkangas P."/>
            <person name="Parkhill J."/>
            <person name="Rea M.C."/>
            <person name="O'Sullivan O."/>
            <person name="Ritari J."/>
            <person name="Douillard F.P."/>
            <person name="Paul Ross R."/>
            <person name="Yang R."/>
            <person name="Briner A.E."/>
            <person name="Felis G.E."/>
            <person name="de Vos W.M."/>
            <person name="Barrangou R."/>
            <person name="Klaenhammer T.R."/>
            <person name="Caufield P.W."/>
            <person name="Cui Y."/>
            <person name="Zhang H."/>
            <person name="O'Toole P.W."/>
        </authorList>
    </citation>
    <scope>NUCLEOTIDE SEQUENCE [LARGE SCALE GENOMIC DNA]</scope>
    <source>
        <strain evidence="10 11">DSM 20623</strain>
    </source>
</reference>
<gene>
    <name evidence="10" type="ORF">IV74_GL002136</name>
</gene>
<dbReference type="PANTHER" id="PTHR48111">
    <property type="entry name" value="REGULATOR OF RPOS"/>
    <property type="match status" value="1"/>
</dbReference>
<evidence type="ECO:0000256" key="2">
    <source>
        <dbReference type="ARBA" id="ARBA00023012"/>
    </source>
</evidence>
<dbReference type="EMBL" id="JQBS01000035">
    <property type="protein sequence ID" value="KRN54552.1"/>
    <property type="molecule type" value="Genomic_DNA"/>
</dbReference>
<dbReference type="GeneID" id="89589126"/>
<keyword evidence="3" id="KW-0805">Transcription regulation</keyword>
<dbReference type="GO" id="GO:0005829">
    <property type="term" value="C:cytosol"/>
    <property type="evidence" value="ECO:0007669"/>
    <property type="project" value="TreeGrafter"/>
</dbReference>
<accession>A0A0R2HPJ1</accession>
<keyword evidence="5" id="KW-0804">Transcription</keyword>
<dbReference type="GO" id="GO:0006355">
    <property type="term" value="P:regulation of DNA-templated transcription"/>
    <property type="evidence" value="ECO:0007669"/>
    <property type="project" value="InterPro"/>
</dbReference>
<feature type="domain" description="Response regulatory" evidence="8">
    <location>
        <begin position="3"/>
        <end position="116"/>
    </location>
</feature>
<dbReference type="eggNOG" id="COG0745">
    <property type="taxonomic scope" value="Bacteria"/>
</dbReference>
<dbReference type="CDD" id="cd00383">
    <property type="entry name" value="trans_reg_C"/>
    <property type="match status" value="1"/>
</dbReference>
<dbReference type="GO" id="GO:0032993">
    <property type="term" value="C:protein-DNA complex"/>
    <property type="evidence" value="ECO:0007669"/>
    <property type="project" value="TreeGrafter"/>
</dbReference>
<organism evidence="10 11">
    <name type="scientific">Carnobacterium divergens DSM 20623</name>
    <dbReference type="NCBI Taxonomy" id="1449336"/>
    <lineage>
        <taxon>Bacteria</taxon>
        <taxon>Bacillati</taxon>
        <taxon>Bacillota</taxon>
        <taxon>Bacilli</taxon>
        <taxon>Lactobacillales</taxon>
        <taxon>Carnobacteriaceae</taxon>
        <taxon>Carnobacterium</taxon>
    </lineage>
</organism>
<dbReference type="SUPFAM" id="SSF52172">
    <property type="entry name" value="CheY-like"/>
    <property type="match status" value="1"/>
</dbReference>
<dbReference type="GO" id="GO:0000976">
    <property type="term" value="F:transcription cis-regulatory region binding"/>
    <property type="evidence" value="ECO:0007669"/>
    <property type="project" value="TreeGrafter"/>
</dbReference>
<dbReference type="AlphaFoldDB" id="A0A0R2HPJ1"/>
<evidence type="ECO:0000259" key="9">
    <source>
        <dbReference type="PROSITE" id="PS51755"/>
    </source>
</evidence>
<dbReference type="InterPro" id="IPR036388">
    <property type="entry name" value="WH-like_DNA-bd_sf"/>
</dbReference>
<dbReference type="PANTHER" id="PTHR48111:SF22">
    <property type="entry name" value="REGULATOR OF RPOS"/>
    <property type="match status" value="1"/>
</dbReference>
<evidence type="ECO:0000256" key="1">
    <source>
        <dbReference type="ARBA" id="ARBA00022553"/>
    </source>
</evidence>
<feature type="domain" description="OmpR/PhoB-type" evidence="9">
    <location>
        <begin position="125"/>
        <end position="223"/>
    </location>
</feature>
<comment type="caution">
    <text evidence="10">The sequence shown here is derived from an EMBL/GenBank/DDBJ whole genome shotgun (WGS) entry which is preliminary data.</text>
</comment>
<dbReference type="PROSITE" id="PS51755">
    <property type="entry name" value="OMPR_PHOB"/>
    <property type="match status" value="1"/>
</dbReference>
<dbReference type="Pfam" id="PF00072">
    <property type="entry name" value="Response_reg"/>
    <property type="match status" value="1"/>
</dbReference>
<dbReference type="SMART" id="SM00862">
    <property type="entry name" value="Trans_reg_C"/>
    <property type="match status" value="1"/>
</dbReference>
<evidence type="ECO:0000256" key="5">
    <source>
        <dbReference type="ARBA" id="ARBA00023163"/>
    </source>
</evidence>
<evidence type="ECO:0000259" key="8">
    <source>
        <dbReference type="PROSITE" id="PS50110"/>
    </source>
</evidence>
<dbReference type="InterPro" id="IPR001789">
    <property type="entry name" value="Sig_transdc_resp-reg_receiver"/>
</dbReference>
<name>A0A0R2HPJ1_CARDV</name>
<evidence type="ECO:0000256" key="3">
    <source>
        <dbReference type="ARBA" id="ARBA00023015"/>
    </source>
</evidence>
<dbReference type="InterPro" id="IPR039420">
    <property type="entry name" value="WalR-like"/>
</dbReference>
<keyword evidence="11" id="KW-1185">Reference proteome</keyword>
<dbReference type="Gene3D" id="3.40.50.2300">
    <property type="match status" value="1"/>
</dbReference>
<protein>
    <submittedName>
        <fullName evidence="10">OmpR family DNA-binding response regulator</fullName>
    </submittedName>
</protein>
<dbReference type="PROSITE" id="PS50110">
    <property type="entry name" value="RESPONSE_REGULATORY"/>
    <property type="match status" value="1"/>
</dbReference>
<proteinExistence type="predicted"/>
<evidence type="ECO:0000256" key="4">
    <source>
        <dbReference type="ARBA" id="ARBA00023125"/>
    </source>
</evidence>
<dbReference type="Gene3D" id="1.10.10.10">
    <property type="entry name" value="Winged helix-like DNA-binding domain superfamily/Winged helix DNA-binding domain"/>
    <property type="match status" value="1"/>
</dbReference>
<dbReference type="Proteomes" id="UP000051658">
    <property type="component" value="Unassembled WGS sequence"/>
</dbReference>
<feature type="DNA-binding region" description="OmpR/PhoB-type" evidence="7">
    <location>
        <begin position="125"/>
        <end position="223"/>
    </location>
</feature>
<keyword evidence="4 7" id="KW-0238">DNA-binding</keyword>
<evidence type="ECO:0000313" key="11">
    <source>
        <dbReference type="Proteomes" id="UP000051658"/>
    </source>
</evidence>
<dbReference type="InterPro" id="IPR001867">
    <property type="entry name" value="OmpR/PhoB-type_DNA-bd"/>
</dbReference>
<feature type="modified residue" description="4-aspartylphosphate" evidence="6">
    <location>
        <position position="51"/>
    </location>
</feature>
<dbReference type="SMART" id="SM00448">
    <property type="entry name" value="REC"/>
    <property type="match status" value="1"/>
</dbReference>
<evidence type="ECO:0000256" key="6">
    <source>
        <dbReference type="PROSITE-ProRule" id="PRU00169"/>
    </source>
</evidence>
<dbReference type="InterPro" id="IPR011006">
    <property type="entry name" value="CheY-like_superfamily"/>
</dbReference>
<evidence type="ECO:0000256" key="7">
    <source>
        <dbReference type="PROSITE-ProRule" id="PRU01091"/>
    </source>
</evidence>
<dbReference type="PATRIC" id="fig|1449336.4.peg.2173"/>
<dbReference type="Gene3D" id="6.10.250.690">
    <property type="match status" value="1"/>
</dbReference>
<dbReference type="RefSeq" id="WP_034569197.1">
    <property type="nucleotide sequence ID" value="NZ_JQBS01000035.1"/>
</dbReference>